<reference evidence="2 3" key="1">
    <citation type="journal article" date="2016" name="Nat. Commun.">
        <title>Thousands of microbial genomes shed light on interconnected biogeochemical processes in an aquifer system.</title>
        <authorList>
            <person name="Anantharaman K."/>
            <person name="Brown C.T."/>
            <person name="Hug L.A."/>
            <person name="Sharon I."/>
            <person name="Castelle C.J."/>
            <person name="Probst A.J."/>
            <person name="Thomas B.C."/>
            <person name="Singh A."/>
            <person name="Wilkins M.J."/>
            <person name="Karaoz U."/>
            <person name="Brodie E.L."/>
            <person name="Williams K.H."/>
            <person name="Hubbard S.S."/>
            <person name="Banfield J.F."/>
        </authorList>
    </citation>
    <scope>NUCLEOTIDE SEQUENCE [LARGE SCALE GENOMIC DNA]</scope>
</reference>
<evidence type="ECO:0000313" key="2">
    <source>
        <dbReference type="EMBL" id="OGI64884.1"/>
    </source>
</evidence>
<protein>
    <submittedName>
        <fullName evidence="2">Uncharacterized protein</fullName>
    </submittedName>
</protein>
<proteinExistence type="predicted"/>
<gene>
    <name evidence="2" type="ORF">A2647_03010</name>
</gene>
<dbReference type="EMBL" id="MFTP01000026">
    <property type="protein sequence ID" value="OGI64884.1"/>
    <property type="molecule type" value="Genomic_DNA"/>
</dbReference>
<accession>A0A1F6V5Z8</accession>
<dbReference type="AlphaFoldDB" id="A0A1F6V5Z8"/>
<sequence length="61" mass="7163">MSKLTSEEKEKWHNRGEKDGAEGRSKFYQGPWCGPFESAERFKERLEAYEKGHDNGTKQKK</sequence>
<organism evidence="2 3">
    <name type="scientific">Candidatus Nomurabacteria bacterium RIFCSPHIGHO2_01_FULL_40_24b</name>
    <dbReference type="NCBI Taxonomy" id="1801739"/>
    <lineage>
        <taxon>Bacteria</taxon>
        <taxon>Candidatus Nomuraibacteriota</taxon>
    </lineage>
</organism>
<evidence type="ECO:0000313" key="3">
    <source>
        <dbReference type="Proteomes" id="UP000177370"/>
    </source>
</evidence>
<comment type="caution">
    <text evidence="2">The sequence shown here is derived from an EMBL/GenBank/DDBJ whole genome shotgun (WGS) entry which is preliminary data.</text>
</comment>
<name>A0A1F6V5Z8_9BACT</name>
<feature type="region of interest" description="Disordered" evidence="1">
    <location>
        <begin position="1"/>
        <end position="32"/>
    </location>
</feature>
<feature type="compositionally biased region" description="Basic and acidic residues" evidence="1">
    <location>
        <begin position="1"/>
        <end position="25"/>
    </location>
</feature>
<dbReference type="Proteomes" id="UP000177370">
    <property type="component" value="Unassembled WGS sequence"/>
</dbReference>
<evidence type="ECO:0000256" key="1">
    <source>
        <dbReference type="SAM" id="MobiDB-lite"/>
    </source>
</evidence>